<evidence type="ECO:0000256" key="5">
    <source>
        <dbReference type="ARBA" id="ARBA00022801"/>
    </source>
</evidence>
<evidence type="ECO:0000259" key="12">
    <source>
        <dbReference type="Pfam" id="PF12203"/>
    </source>
</evidence>
<dbReference type="Ensembl" id="ENSPLAT00000020518.1">
    <property type="protein sequence ID" value="ENSPLAP00000012729.1"/>
    <property type="gene ID" value="ENSPLAG00000016138.1"/>
</dbReference>
<dbReference type="CDD" id="cd10164">
    <property type="entry name" value="ClassIIa_HDAC5_Gln-rich-N"/>
    <property type="match status" value="1"/>
</dbReference>
<evidence type="ECO:0000256" key="4">
    <source>
        <dbReference type="ARBA" id="ARBA00022491"/>
    </source>
</evidence>
<dbReference type="GO" id="GO:0005634">
    <property type="term" value="C:nucleus"/>
    <property type="evidence" value="ECO:0007669"/>
    <property type="project" value="UniProtKB-SubCell"/>
</dbReference>
<feature type="compositionally biased region" description="Low complexity" evidence="11">
    <location>
        <begin position="259"/>
        <end position="273"/>
    </location>
</feature>
<reference evidence="13" key="2">
    <citation type="submission" date="2025-09" db="UniProtKB">
        <authorList>
            <consortium name="Ensembl"/>
        </authorList>
    </citation>
    <scope>IDENTIFICATION</scope>
</reference>
<comment type="subcellular location">
    <subcellularLocation>
        <location evidence="1">Nucleus</location>
    </subcellularLocation>
</comment>
<dbReference type="Proteomes" id="UP000261500">
    <property type="component" value="Unplaced"/>
</dbReference>
<feature type="region of interest" description="Disordered" evidence="11">
    <location>
        <begin position="1"/>
        <end position="30"/>
    </location>
</feature>
<feature type="compositionally biased region" description="Polar residues" evidence="11">
    <location>
        <begin position="274"/>
        <end position="283"/>
    </location>
</feature>
<protein>
    <recommendedName>
        <fullName evidence="3">histone deacetylase</fullName>
        <ecNumber evidence="3">3.5.1.98</ecNumber>
    </recommendedName>
</protein>
<feature type="region of interest" description="Disordered" evidence="11">
    <location>
        <begin position="471"/>
        <end position="550"/>
    </location>
</feature>
<proteinExistence type="inferred from homology"/>
<feature type="region of interest" description="Disordered" evidence="11">
    <location>
        <begin position="257"/>
        <end position="283"/>
    </location>
</feature>
<evidence type="ECO:0000256" key="3">
    <source>
        <dbReference type="ARBA" id="ARBA00012111"/>
    </source>
</evidence>
<keyword evidence="7" id="KW-0805">Transcription regulation</keyword>
<feature type="region of interest" description="Disordered" evidence="11">
    <location>
        <begin position="151"/>
        <end position="211"/>
    </location>
</feature>
<dbReference type="Gene3D" id="6.10.250.1550">
    <property type="match status" value="1"/>
</dbReference>
<keyword evidence="14" id="KW-1185">Reference proteome</keyword>
<feature type="compositionally biased region" description="Polar residues" evidence="11">
    <location>
        <begin position="173"/>
        <end position="188"/>
    </location>
</feature>
<keyword evidence="6" id="KW-0156">Chromatin regulator</keyword>
<keyword evidence="9" id="KW-0539">Nucleus</keyword>
<evidence type="ECO:0000256" key="7">
    <source>
        <dbReference type="ARBA" id="ARBA00023015"/>
    </source>
</evidence>
<feature type="coiled-coil region" evidence="10">
    <location>
        <begin position="74"/>
        <end position="132"/>
    </location>
</feature>
<dbReference type="PANTHER" id="PTHR45364">
    <property type="entry name" value="HISTONE DEACETYLASE 9-RELATED"/>
    <property type="match status" value="1"/>
</dbReference>
<evidence type="ECO:0000256" key="2">
    <source>
        <dbReference type="ARBA" id="ARBA00007738"/>
    </source>
</evidence>
<dbReference type="InterPro" id="IPR024643">
    <property type="entry name" value="Hist_deacetylase_Gln_rich_N"/>
</dbReference>
<keyword evidence="4" id="KW-0678">Repressor</keyword>
<keyword evidence="10" id="KW-0175">Coiled coil</keyword>
<evidence type="ECO:0000256" key="1">
    <source>
        <dbReference type="ARBA" id="ARBA00004123"/>
    </source>
</evidence>
<dbReference type="GO" id="GO:0141221">
    <property type="term" value="F:histone deacetylase activity, hydrolytic mechanism"/>
    <property type="evidence" value="ECO:0007669"/>
    <property type="project" value="UniProtKB-EC"/>
</dbReference>
<evidence type="ECO:0000256" key="11">
    <source>
        <dbReference type="SAM" id="MobiDB-lite"/>
    </source>
</evidence>
<keyword evidence="5" id="KW-0378">Hydrolase</keyword>
<reference evidence="13" key="1">
    <citation type="submission" date="2025-08" db="UniProtKB">
        <authorList>
            <consortium name="Ensembl"/>
        </authorList>
    </citation>
    <scope>IDENTIFICATION</scope>
</reference>
<feature type="domain" description="Histone deacetylase glutamine rich N-terminal" evidence="12">
    <location>
        <begin position="31"/>
        <end position="119"/>
    </location>
</feature>
<evidence type="ECO:0000256" key="8">
    <source>
        <dbReference type="ARBA" id="ARBA00023163"/>
    </source>
</evidence>
<dbReference type="GeneTree" id="ENSGT00940000160534"/>
<comment type="similarity">
    <text evidence="2">Belongs to the histone deacetylase family. HD type 2 subfamily.</text>
</comment>
<accession>A0A3B3UJA3</accession>
<keyword evidence="8" id="KW-0804">Transcription</keyword>
<evidence type="ECO:0000313" key="13">
    <source>
        <dbReference type="Ensembl" id="ENSPLAP00000012729.1"/>
    </source>
</evidence>
<sequence>KSSLPSGMQSGGPVDLRTEPRLGSVSGGGAVDTALREQQLQQELVLLKQQQELQKQLLFAEFQKKHEVLTRQHEVQLQEHLKQQQELLAAKRQQELEHKRKLEQQRHEEQEKQRLEQQLLLLRNKEKGKESAIASTEVKLKLQEFLLSKKEPGPGLNHSFSPKCWGGQHKSLEQSSPPQSNTPGTPSSYKLPPLLGNYEGKDDFPLRKTVSEPNLKVRSRLKQKVAERRSSPLLRRKDGTVISTFKKRAVEISVSSVCNSAPGSGPSSPNSSNTAIANGNTGSVPNIQTELRSLHQTLGADGTLSPLSLYTSPSLPNISLGLPANTHITPPQKLSTQQEAERQAIQSLRGGGALTGKFLSTSSLPAGAAHDVETPPPGSHSAHSSLLQHVLLLEQARQQTAMLVPMYNQSPLVTAERGVATGMRPVNKLPRHRPLARTQSAPLPQSPQALQQLVVQQQHQHFLEKHYKMLSKGGDLPRPPPTHPEETEEELTETNDMQEDEGSAPNSHLKGEEEPRVIQVKGESTESELDEDEEDDDVIQLRESEEEERGSYIQVGVKMSLNTHIHSKVLDIILWQSGIFWRSLKLA</sequence>
<dbReference type="PANTHER" id="PTHR45364:SF12">
    <property type="entry name" value="HISTONE DEACETYLASE"/>
    <property type="match status" value="1"/>
</dbReference>
<dbReference type="AlphaFoldDB" id="A0A3B3UJA3"/>
<evidence type="ECO:0000256" key="6">
    <source>
        <dbReference type="ARBA" id="ARBA00022853"/>
    </source>
</evidence>
<evidence type="ECO:0000256" key="10">
    <source>
        <dbReference type="SAM" id="Coils"/>
    </source>
</evidence>
<feature type="compositionally biased region" description="Basic and acidic residues" evidence="11">
    <location>
        <begin position="199"/>
        <end position="210"/>
    </location>
</feature>
<organism evidence="13 14">
    <name type="scientific">Poecilia latipinna</name>
    <name type="common">sailfin molly</name>
    <dbReference type="NCBI Taxonomy" id="48699"/>
    <lineage>
        <taxon>Eukaryota</taxon>
        <taxon>Metazoa</taxon>
        <taxon>Chordata</taxon>
        <taxon>Craniata</taxon>
        <taxon>Vertebrata</taxon>
        <taxon>Euteleostomi</taxon>
        <taxon>Actinopterygii</taxon>
        <taxon>Neopterygii</taxon>
        <taxon>Teleostei</taxon>
        <taxon>Neoteleostei</taxon>
        <taxon>Acanthomorphata</taxon>
        <taxon>Ovalentaria</taxon>
        <taxon>Atherinomorphae</taxon>
        <taxon>Cyprinodontiformes</taxon>
        <taxon>Poeciliidae</taxon>
        <taxon>Poeciliinae</taxon>
        <taxon>Poecilia</taxon>
    </lineage>
</organism>
<evidence type="ECO:0000313" key="14">
    <source>
        <dbReference type="Proteomes" id="UP000261500"/>
    </source>
</evidence>
<dbReference type="Pfam" id="PF12203">
    <property type="entry name" value="HDAC4_Gln"/>
    <property type="match status" value="1"/>
</dbReference>
<feature type="compositionally biased region" description="Acidic residues" evidence="11">
    <location>
        <begin position="486"/>
        <end position="502"/>
    </location>
</feature>
<dbReference type="EC" id="3.5.1.98" evidence="3"/>
<dbReference type="STRING" id="48699.ENSPLAP00000012729"/>
<feature type="compositionally biased region" description="Acidic residues" evidence="11">
    <location>
        <begin position="525"/>
        <end position="548"/>
    </location>
</feature>
<evidence type="ECO:0000256" key="9">
    <source>
        <dbReference type="ARBA" id="ARBA00023242"/>
    </source>
</evidence>
<name>A0A3B3UJA3_9TELE</name>